<dbReference type="Pfam" id="PF00702">
    <property type="entry name" value="Hydrolase"/>
    <property type="match status" value="1"/>
</dbReference>
<dbReference type="NCBIfam" id="TIGR01511">
    <property type="entry name" value="ATPase-IB1_Cu"/>
    <property type="match status" value="1"/>
</dbReference>
<dbReference type="InterPro" id="IPR027256">
    <property type="entry name" value="P-typ_ATPase_IB"/>
</dbReference>
<dbReference type="NCBIfam" id="TIGR01512">
    <property type="entry name" value="ATPase-IB2_Cd"/>
    <property type="match status" value="1"/>
</dbReference>
<dbReference type="NCBIfam" id="TIGR01525">
    <property type="entry name" value="ATPase-IB_hvy"/>
    <property type="match status" value="1"/>
</dbReference>
<comment type="catalytic activity">
    <reaction evidence="15">
        <text>Cd(2+)(in) + ATP + H2O = Cd(2+)(out) + ADP + phosphate + H(+)</text>
        <dbReference type="Rhea" id="RHEA:12132"/>
        <dbReference type="ChEBI" id="CHEBI:15377"/>
        <dbReference type="ChEBI" id="CHEBI:15378"/>
        <dbReference type="ChEBI" id="CHEBI:30616"/>
        <dbReference type="ChEBI" id="CHEBI:43474"/>
        <dbReference type="ChEBI" id="CHEBI:48775"/>
        <dbReference type="ChEBI" id="CHEBI:456216"/>
        <dbReference type="EC" id="7.2.2.21"/>
    </reaction>
</comment>
<sequence>MQKMVLRVENNKNVYRLQGLSCTNCAAKFEKNISNIQTVEDVQLNFGASKITVQGEASIEQLEQAGAFDGIKVFPERQRLVEKKEPFWRKRENLTTMISLFLILIGYFLSFQLGEESPITIGTFGLSILIGGFKLFKVGLKNLTKLQFDMKTLMTIAIIGAAVIGEWGEGAVVVFLFALSEALESYSMDKARQSIRTLMDIAPNRATIRRGNNIIEIDVEDVRIDDIMIIKPGQKIAMDGEVVKGHSSINQATITGESIPVYKTTGDEVFAGTLNEEGSLEVRVTKHVQDTTISKIIHLVEEAQSERAPSQQFVDKFAKYYTPAIVLIALLVAIIPPLFFGGIWSEWVYRGLAVLVVGCPCALVISTPVAIVTAIGNAARKGVLIKGGIHLEETGRLKVIAFDKTGTLTEGKPEVTDIVRLSTMNNDELLGISKAIESFSGHPLASAIIRKAEHDHIETYEAEDFQSITGKGAKAKVNRTEYFIGSPTLFEEMTSVSDDTKQRINELQEQGKTVMLLGTEQELKGLIAVADQVRKDSLSIIQKLHQIGIKKTIMLTGDNEATGKAIGNHLGLSEIKAELLPQDKLESIKSLREQNGNVAMVGDGVNDAPALATATVGIAMGGAGTDTALETADIALMADDLEKLPYTIALSRKTLSIIKQNVSFALGLKILALLLIIPGWLTLWLAIFADMGATLIVVLNSLRLMKTKYSD</sequence>
<comment type="caution">
    <text evidence="18">The sequence shown here is derived from an EMBL/GenBank/DDBJ whole genome shotgun (WGS) entry which is preliminary data.</text>
</comment>
<dbReference type="PANTHER" id="PTHR48085:SF5">
    <property type="entry name" value="CADMIUM_ZINC-TRANSPORTING ATPASE HMA4-RELATED"/>
    <property type="match status" value="1"/>
</dbReference>
<feature type="transmembrane region" description="Helical" evidence="16">
    <location>
        <begin position="683"/>
        <end position="702"/>
    </location>
</feature>
<evidence type="ECO:0000256" key="7">
    <source>
        <dbReference type="ARBA" id="ARBA00022723"/>
    </source>
</evidence>
<dbReference type="InterPro" id="IPR008250">
    <property type="entry name" value="ATPase_P-typ_transduc_dom_A_sf"/>
</dbReference>
<dbReference type="SUPFAM" id="SSF81653">
    <property type="entry name" value="Calcium ATPase, transduction domain A"/>
    <property type="match status" value="1"/>
</dbReference>
<dbReference type="Gene3D" id="3.30.70.100">
    <property type="match status" value="1"/>
</dbReference>
<keyword evidence="8 16" id="KW-0547">Nucleotide-binding</keyword>
<comment type="similarity">
    <text evidence="2 16">Belongs to the cation transport ATPase (P-type) (TC 3.A.3) family. Type IB subfamily.</text>
</comment>
<dbReference type="InterPro" id="IPR023298">
    <property type="entry name" value="ATPase_P-typ_TM_dom_sf"/>
</dbReference>
<evidence type="ECO:0000313" key="18">
    <source>
        <dbReference type="EMBL" id="MFD2045086.1"/>
    </source>
</evidence>
<gene>
    <name evidence="18" type="ORF">ACFSJF_12470</name>
</gene>
<dbReference type="EC" id="7.2.2.21" evidence="14"/>
<keyword evidence="16" id="KW-1003">Cell membrane</keyword>
<dbReference type="SUPFAM" id="SSF55008">
    <property type="entry name" value="HMA, heavy metal-associated domain"/>
    <property type="match status" value="1"/>
</dbReference>
<evidence type="ECO:0000256" key="6">
    <source>
        <dbReference type="ARBA" id="ARBA00022692"/>
    </source>
</evidence>
<evidence type="ECO:0000256" key="16">
    <source>
        <dbReference type="RuleBase" id="RU362081"/>
    </source>
</evidence>
<keyword evidence="4" id="KW-0104">Cadmium</keyword>
<evidence type="ECO:0000256" key="3">
    <source>
        <dbReference type="ARBA" id="ARBA00022448"/>
    </source>
</evidence>
<dbReference type="InterPro" id="IPR044492">
    <property type="entry name" value="P_typ_ATPase_HD_dom"/>
</dbReference>
<dbReference type="Pfam" id="PF00122">
    <property type="entry name" value="E1-E2_ATPase"/>
    <property type="match status" value="1"/>
</dbReference>
<keyword evidence="3" id="KW-0813">Transport</keyword>
<dbReference type="SFLD" id="SFLDG00002">
    <property type="entry name" value="C1.7:_P-type_atpase_like"/>
    <property type="match status" value="1"/>
</dbReference>
<evidence type="ECO:0000256" key="14">
    <source>
        <dbReference type="ARBA" id="ARBA00039103"/>
    </source>
</evidence>
<dbReference type="InterPro" id="IPR036163">
    <property type="entry name" value="HMA_dom_sf"/>
</dbReference>
<dbReference type="Gene3D" id="2.70.150.10">
    <property type="entry name" value="Calcium-transporting ATPase, cytoplasmic transduction domain A"/>
    <property type="match status" value="1"/>
</dbReference>
<evidence type="ECO:0000256" key="9">
    <source>
        <dbReference type="ARBA" id="ARBA00022840"/>
    </source>
</evidence>
<dbReference type="InterPro" id="IPR023214">
    <property type="entry name" value="HAD_sf"/>
</dbReference>
<evidence type="ECO:0000256" key="12">
    <source>
        <dbReference type="ARBA" id="ARBA00023065"/>
    </source>
</evidence>
<protein>
    <recommendedName>
        <fullName evidence="14">Cd(2+)-exporting ATPase</fullName>
        <ecNumber evidence="14">7.2.2.21</ecNumber>
    </recommendedName>
</protein>
<dbReference type="SFLD" id="SFLDF00027">
    <property type="entry name" value="p-type_atpase"/>
    <property type="match status" value="1"/>
</dbReference>
<dbReference type="Gene3D" id="3.40.1110.10">
    <property type="entry name" value="Calcium-transporting ATPase, cytoplasmic domain N"/>
    <property type="match status" value="1"/>
</dbReference>
<dbReference type="SUPFAM" id="SSF56784">
    <property type="entry name" value="HAD-like"/>
    <property type="match status" value="1"/>
</dbReference>
<evidence type="ECO:0000259" key="17">
    <source>
        <dbReference type="PROSITE" id="PS50846"/>
    </source>
</evidence>
<dbReference type="PRINTS" id="PR00119">
    <property type="entry name" value="CATATPASE"/>
</dbReference>
<dbReference type="PROSITE" id="PS01229">
    <property type="entry name" value="COF_2"/>
    <property type="match status" value="1"/>
</dbReference>
<evidence type="ECO:0000256" key="15">
    <source>
        <dbReference type="ARBA" id="ARBA00049338"/>
    </source>
</evidence>
<dbReference type="RefSeq" id="WP_377557700.1">
    <property type="nucleotide sequence ID" value="NZ_JBHUHQ010000016.1"/>
</dbReference>
<dbReference type="PRINTS" id="PR00941">
    <property type="entry name" value="CDATPASE"/>
</dbReference>
<evidence type="ECO:0000256" key="13">
    <source>
        <dbReference type="ARBA" id="ARBA00023136"/>
    </source>
</evidence>
<dbReference type="NCBIfam" id="TIGR01494">
    <property type="entry name" value="ATPase_P-type"/>
    <property type="match status" value="1"/>
</dbReference>
<feature type="transmembrane region" description="Helical" evidence="16">
    <location>
        <begin position="119"/>
        <end position="136"/>
    </location>
</feature>
<name>A0ABW4W232_9BACI</name>
<dbReference type="InterPro" id="IPR023299">
    <property type="entry name" value="ATPase_P-typ_cyto_dom_N"/>
</dbReference>
<evidence type="ECO:0000256" key="11">
    <source>
        <dbReference type="ARBA" id="ARBA00022989"/>
    </source>
</evidence>
<dbReference type="InterPro" id="IPR006121">
    <property type="entry name" value="HMA_dom"/>
</dbReference>
<keyword evidence="5" id="KW-0597">Phosphoprotein</keyword>
<dbReference type="InterPro" id="IPR051014">
    <property type="entry name" value="Cation_Transport_ATPase_IB"/>
</dbReference>
<evidence type="ECO:0000256" key="4">
    <source>
        <dbReference type="ARBA" id="ARBA00022539"/>
    </source>
</evidence>
<organism evidence="18 19">
    <name type="scientific">Ornithinibacillus salinisoli</name>
    <dbReference type="NCBI Taxonomy" id="1848459"/>
    <lineage>
        <taxon>Bacteria</taxon>
        <taxon>Bacillati</taxon>
        <taxon>Bacillota</taxon>
        <taxon>Bacilli</taxon>
        <taxon>Bacillales</taxon>
        <taxon>Bacillaceae</taxon>
        <taxon>Ornithinibacillus</taxon>
    </lineage>
</organism>
<dbReference type="CDD" id="cd00371">
    <property type="entry name" value="HMA"/>
    <property type="match status" value="1"/>
</dbReference>
<dbReference type="SUPFAM" id="SSF81665">
    <property type="entry name" value="Calcium ATPase, transmembrane domain M"/>
    <property type="match status" value="1"/>
</dbReference>
<evidence type="ECO:0000313" key="19">
    <source>
        <dbReference type="Proteomes" id="UP001597383"/>
    </source>
</evidence>
<dbReference type="SFLD" id="SFLDS00003">
    <property type="entry name" value="Haloacid_Dehalogenase"/>
    <property type="match status" value="1"/>
</dbReference>
<comment type="subcellular location">
    <subcellularLocation>
        <location evidence="16">Cell membrane</location>
    </subcellularLocation>
    <subcellularLocation>
        <location evidence="1">Membrane</location>
        <topology evidence="1">Multi-pass membrane protein</topology>
    </subcellularLocation>
</comment>
<dbReference type="InterPro" id="IPR018303">
    <property type="entry name" value="ATPase_P-typ_P_site"/>
</dbReference>
<dbReference type="CDD" id="cd07545">
    <property type="entry name" value="P-type_ATPase_Cd-like"/>
    <property type="match status" value="1"/>
</dbReference>
<evidence type="ECO:0000256" key="2">
    <source>
        <dbReference type="ARBA" id="ARBA00006024"/>
    </source>
</evidence>
<feature type="transmembrane region" description="Helical" evidence="16">
    <location>
        <begin position="320"/>
        <end position="340"/>
    </location>
</feature>
<dbReference type="Proteomes" id="UP001597383">
    <property type="component" value="Unassembled WGS sequence"/>
</dbReference>
<evidence type="ECO:0000256" key="1">
    <source>
        <dbReference type="ARBA" id="ARBA00004141"/>
    </source>
</evidence>
<evidence type="ECO:0000256" key="10">
    <source>
        <dbReference type="ARBA" id="ARBA00022967"/>
    </source>
</evidence>
<feature type="domain" description="HMA" evidence="17">
    <location>
        <begin position="11"/>
        <end position="74"/>
    </location>
</feature>
<dbReference type="InterPro" id="IPR036412">
    <property type="entry name" value="HAD-like_sf"/>
</dbReference>
<feature type="transmembrane region" description="Helical" evidence="16">
    <location>
        <begin position="94"/>
        <end position="113"/>
    </location>
</feature>
<dbReference type="PANTHER" id="PTHR48085">
    <property type="entry name" value="CADMIUM/ZINC-TRANSPORTING ATPASE HMA2-RELATED"/>
    <property type="match status" value="1"/>
</dbReference>
<evidence type="ECO:0000256" key="8">
    <source>
        <dbReference type="ARBA" id="ARBA00022741"/>
    </source>
</evidence>
<keyword evidence="13 16" id="KW-0472">Membrane</keyword>
<keyword evidence="12" id="KW-0406">Ion transport</keyword>
<dbReference type="PROSITE" id="PS00154">
    <property type="entry name" value="ATPASE_E1_E2"/>
    <property type="match status" value="1"/>
</dbReference>
<reference evidence="19" key="1">
    <citation type="journal article" date="2019" name="Int. J. Syst. Evol. Microbiol.">
        <title>The Global Catalogue of Microorganisms (GCM) 10K type strain sequencing project: providing services to taxonomists for standard genome sequencing and annotation.</title>
        <authorList>
            <consortium name="The Broad Institute Genomics Platform"/>
            <consortium name="The Broad Institute Genome Sequencing Center for Infectious Disease"/>
            <person name="Wu L."/>
            <person name="Ma J."/>
        </authorList>
    </citation>
    <scope>NUCLEOTIDE SEQUENCE [LARGE SCALE GENOMIC DNA]</scope>
    <source>
        <strain evidence="19">R28</strain>
    </source>
</reference>
<dbReference type="Gene3D" id="3.40.50.1000">
    <property type="entry name" value="HAD superfamily/HAD-like"/>
    <property type="match status" value="1"/>
</dbReference>
<keyword evidence="11 16" id="KW-1133">Transmembrane helix</keyword>
<proteinExistence type="inferred from homology"/>
<dbReference type="PROSITE" id="PS50846">
    <property type="entry name" value="HMA_2"/>
    <property type="match status" value="1"/>
</dbReference>
<keyword evidence="9 16" id="KW-0067">ATP-binding</keyword>
<feature type="transmembrane region" description="Helical" evidence="16">
    <location>
        <begin position="352"/>
        <end position="376"/>
    </location>
</feature>
<keyword evidence="7 16" id="KW-0479">Metal-binding</keyword>
<dbReference type="Pfam" id="PF00403">
    <property type="entry name" value="HMA"/>
    <property type="match status" value="1"/>
</dbReference>
<keyword evidence="6 16" id="KW-0812">Transmembrane</keyword>
<accession>A0ABW4W232</accession>
<dbReference type="InterPro" id="IPR001757">
    <property type="entry name" value="P_typ_ATPase"/>
</dbReference>
<dbReference type="InterPro" id="IPR059000">
    <property type="entry name" value="ATPase_P-type_domA"/>
</dbReference>
<keyword evidence="10" id="KW-1278">Translocase</keyword>
<dbReference type="EMBL" id="JBHUHQ010000016">
    <property type="protein sequence ID" value="MFD2045086.1"/>
    <property type="molecule type" value="Genomic_DNA"/>
</dbReference>
<keyword evidence="19" id="KW-1185">Reference proteome</keyword>
<evidence type="ECO:0000256" key="5">
    <source>
        <dbReference type="ARBA" id="ARBA00022553"/>
    </source>
</evidence>